<dbReference type="GO" id="GO:0005737">
    <property type="term" value="C:cytoplasm"/>
    <property type="evidence" value="ECO:0007669"/>
    <property type="project" value="TreeGrafter"/>
</dbReference>
<dbReference type="InterPro" id="IPR045864">
    <property type="entry name" value="aa-tRNA-synth_II/BPL/LPL"/>
</dbReference>
<dbReference type="Pfam" id="PF21948">
    <property type="entry name" value="LplA-B_cat"/>
    <property type="match status" value="1"/>
</dbReference>
<gene>
    <name evidence="3" type="ORF">IAB99_01660</name>
</gene>
<dbReference type="SUPFAM" id="SSF55681">
    <property type="entry name" value="Class II aaRS and biotin synthetases"/>
    <property type="match status" value="1"/>
</dbReference>
<comment type="caution">
    <text evidence="3">The sequence shown here is derived from an EMBL/GenBank/DDBJ whole genome shotgun (WGS) entry which is preliminary data.</text>
</comment>
<reference evidence="3" key="2">
    <citation type="journal article" date="2021" name="PeerJ">
        <title>Extensive microbial diversity within the chicken gut microbiome revealed by metagenomics and culture.</title>
        <authorList>
            <person name="Gilroy R."/>
            <person name="Ravi A."/>
            <person name="Getino M."/>
            <person name="Pursley I."/>
            <person name="Horton D.L."/>
            <person name="Alikhan N.F."/>
            <person name="Baker D."/>
            <person name="Gharbi K."/>
            <person name="Hall N."/>
            <person name="Watson M."/>
            <person name="Adriaenssens E.M."/>
            <person name="Foster-Nyarko E."/>
            <person name="Jarju S."/>
            <person name="Secka A."/>
            <person name="Antonio M."/>
            <person name="Oren A."/>
            <person name="Chaudhuri R.R."/>
            <person name="La Ragione R."/>
            <person name="Hildebrand F."/>
            <person name="Pallen M.J."/>
        </authorList>
    </citation>
    <scope>NUCLEOTIDE SEQUENCE</scope>
    <source>
        <strain evidence="3">B1-15692</strain>
    </source>
</reference>
<dbReference type="InterPro" id="IPR004143">
    <property type="entry name" value="BPL_LPL_catalytic"/>
</dbReference>
<dbReference type="GO" id="GO:0009249">
    <property type="term" value="P:protein lipoylation"/>
    <property type="evidence" value="ECO:0007669"/>
    <property type="project" value="InterPro"/>
</dbReference>
<dbReference type="AlphaFoldDB" id="A0A9D9I698"/>
<comment type="pathway">
    <text evidence="1">Protein modification; protein lipoylation via exogenous pathway; protein N(6)-(lipoyl)lysine from lipoate: step 2/2.</text>
</comment>
<organism evidence="3 4">
    <name type="scientific">Candidatus Cryptobacteroides faecipullorum</name>
    <dbReference type="NCBI Taxonomy" id="2840764"/>
    <lineage>
        <taxon>Bacteria</taxon>
        <taxon>Pseudomonadati</taxon>
        <taxon>Bacteroidota</taxon>
        <taxon>Bacteroidia</taxon>
        <taxon>Bacteroidales</taxon>
        <taxon>Candidatus Cryptobacteroides</taxon>
    </lineage>
</organism>
<dbReference type="PROSITE" id="PS51733">
    <property type="entry name" value="BPL_LPL_CATALYTIC"/>
    <property type="match status" value="1"/>
</dbReference>
<evidence type="ECO:0000256" key="1">
    <source>
        <dbReference type="ARBA" id="ARBA00005085"/>
    </source>
</evidence>
<dbReference type="InterPro" id="IPR004562">
    <property type="entry name" value="LipoylTrfase_LipoateP_Ligase"/>
</dbReference>
<dbReference type="PANTHER" id="PTHR12561:SF3">
    <property type="entry name" value="LIPOYLTRANSFERASE 1, MITOCHONDRIAL"/>
    <property type="match status" value="1"/>
</dbReference>
<evidence type="ECO:0000313" key="4">
    <source>
        <dbReference type="Proteomes" id="UP000823660"/>
    </source>
</evidence>
<reference evidence="3" key="1">
    <citation type="submission" date="2020-10" db="EMBL/GenBank/DDBJ databases">
        <authorList>
            <person name="Gilroy R."/>
        </authorList>
    </citation>
    <scope>NUCLEOTIDE SEQUENCE</scope>
    <source>
        <strain evidence="3">B1-15692</strain>
    </source>
</reference>
<proteinExistence type="predicted"/>
<feature type="domain" description="BPL/LPL catalytic" evidence="2">
    <location>
        <begin position="32"/>
        <end position="209"/>
    </location>
</feature>
<evidence type="ECO:0000313" key="3">
    <source>
        <dbReference type="EMBL" id="MBO8466455.1"/>
    </source>
</evidence>
<dbReference type="GO" id="GO:0016874">
    <property type="term" value="F:ligase activity"/>
    <property type="evidence" value="ECO:0007669"/>
    <property type="project" value="UniProtKB-KW"/>
</dbReference>
<dbReference type="GO" id="GO:0017118">
    <property type="term" value="F:lipoyltransferase activity"/>
    <property type="evidence" value="ECO:0007669"/>
    <property type="project" value="TreeGrafter"/>
</dbReference>
<dbReference type="Gene3D" id="3.30.930.10">
    <property type="entry name" value="Bira Bifunctional Protein, Domain 2"/>
    <property type="match status" value="1"/>
</dbReference>
<keyword evidence="3" id="KW-0436">Ligase</keyword>
<dbReference type="EMBL" id="JADIMH010000009">
    <property type="protein sequence ID" value="MBO8466455.1"/>
    <property type="molecule type" value="Genomic_DNA"/>
</dbReference>
<dbReference type="CDD" id="cd16443">
    <property type="entry name" value="LplA"/>
    <property type="match status" value="1"/>
</dbReference>
<accession>A0A9D9I698</accession>
<dbReference type="Proteomes" id="UP000823660">
    <property type="component" value="Unassembled WGS sequence"/>
</dbReference>
<sequence length="237" mass="27060">MMTHVLLPEDRTEEEHTLAFYLAMEEYIARKYAAGDYFFVWRTGPSVIFGRNQSPESEVNLEYCREHYIKVYRRKSGGGCVYSDMGNLMHSCITSPEGGAAFVFHRYMQWVSLALRRLGIDACVSGRNDITVGGRKVSGNAFHLLPRRCIIHGTMLFDTDLDALEHALNPPVEKLERRGIRSVRQRVTNLGEMLDMDMDTFADHMIKSMCDSSMTLDAGDVARIEEMSREYLQPNNT</sequence>
<protein>
    <submittedName>
        <fullName evidence="3">Lipoate--protein ligase family protein</fullName>
    </submittedName>
</protein>
<dbReference type="PANTHER" id="PTHR12561">
    <property type="entry name" value="LIPOATE-PROTEIN LIGASE"/>
    <property type="match status" value="1"/>
</dbReference>
<evidence type="ECO:0000259" key="2">
    <source>
        <dbReference type="PROSITE" id="PS51733"/>
    </source>
</evidence>
<name>A0A9D9I698_9BACT</name>